<dbReference type="Proteomes" id="UP000233365">
    <property type="component" value="Unassembled WGS sequence"/>
</dbReference>
<dbReference type="EMBL" id="PGTS01000007">
    <property type="protein sequence ID" value="PKR47872.1"/>
    <property type="molecule type" value="Genomic_DNA"/>
</dbReference>
<evidence type="ECO:0000313" key="7">
    <source>
        <dbReference type="Proteomes" id="UP000664405"/>
    </source>
</evidence>
<reference evidence="4" key="2">
    <citation type="submission" date="2020-12" db="EMBL/GenBank/DDBJ databases">
        <title>Oil enriched cultivation method for isolating marine PHA-producing bacteria.</title>
        <authorList>
            <person name="Zheng W."/>
            <person name="Yu S."/>
            <person name="Huang Y."/>
        </authorList>
    </citation>
    <scope>NUCLEOTIDE SEQUENCE</scope>
    <source>
        <strain evidence="4">SY-2-3</strain>
    </source>
</reference>
<comment type="caution">
    <text evidence="4">The sequence shown here is derived from an EMBL/GenBank/DDBJ whole genome shotgun (WGS) entry which is preliminary data.</text>
</comment>
<dbReference type="InterPro" id="IPR008207">
    <property type="entry name" value="Sig_transdc_His_kin_Hpt_dom"/>
</dbReference>
<reference evidence="5 6" key="1">
    <citation type="submission" date="2017-11" db="EMBL/GenBank/DDBJ databases">
        <title>Biodiversity and function of Thalassospira species in the particle-attached aromatic-hydrocarbon-degrading consortia from the surface seawater of the China South Sea.</title>
        <authorList>
            <person name="Dong C."/>
            <person name="Liu R."/>
            <person name="Shao Z."/>
        </authorList>
    </citation>
    <scope>NUCLEOTIDE SEQUENCE [LARGE SCALE GENOMIC DNA]</scope>
    <source>
        <strain evidence="5 6">139Z-12</strain>
    </source>
</reference>
<dbReference type="PROSITE" id="PS50894">
    <property type="entry name" value="HPT"/>
    <property type="match status" value="1"/>
</dbReference>
<protein>
    <submittedName>
        <fullName evidence="4">Hpt domain-containing protein</fullName>
    </submittedName>
</protein>
<dbReference type="Gene3D" id="1.20.120.160">
    <property type="entry name" value="HPT domain"/>
    <property type="match status" value="1"/>
</dbReference>
<dbReference type="GO" id="GO:0004672">
    <property type="term" value="F:protein kinase activity"/>
    <property type="evidence" value="ECO:0007669"/>
    <property type="project" value="UniProtKB-ARBA"/>
</dbReference>
<sequence length="113" mass="12051">MDLIDKSRFAEVSSALGKEHFGMLVGLLSSSYQEERARLVSAASNHDSKALHEAAHTIKGMAANMAAAKLAEEARRLEGYDGAFGDEITARIAELDKTADDTVAAMKAELGLI</sequence>
<feature type="domain" description="HPt" evidence="3">
    <location>
        <begin position="17"/>
        <end position="113"/>
    </location>
</feature>
<dbReference type="EMBL" id="JAEKJW010000002">
    <property type="protein sequence ID" value="MBN8196523.1"/>
    <property type="molecule type" value="Genomic_DNA"/>
</dbReference>
<dbReference type="Proteomes" id="UP000664405">
    <property type="component" value="Unassembled WGS sequence"/>
</dbReference>
<dbReference type="GO" id="GO:0000160">
    <property type="term" value="P:phosphorelay signal transduction system"/>
    <property type="evidence" value="ECO:0007669"/>
    <property type="project" value="UniProtKB-KW"/>
</dbReference>
<evidence type="ECO:0000313" key="6">
    <source>
        <dbReference type="Proteomes" id="UP000233365"/>
    </source>
</evidence>
<dbReference type="RefSeq" id="WP_101247876.1">
    <property type="nucleotide sequence ID" value="NZ_JAEKJW010000002.1"/>
</dbReference>
<dbReference type="Pfam" id="PF01627">
    <property type="entry name" value="Hpt"/>
    <property type="match status" value="1"/>
</dbReference>
<keyword evidence="1" id="KW-0902">Two-component regulatory system</keyword>
<feature type="modified residue" description="Phosphohistidine" evidence="2">
    <location>
        <position position="56"/>
    </location>
</feature>
<evidence type="ECO:0000256" key="2">
    <source>
        <dbReference type="PROSITE-ProRule" id="PRU00110"/>
    </source>
</evidence>
<evidence type="ECO:0000256" key="1">
    <source>
        <dbReference type="ARBA" id="ARBA00023012"/>
    </source>
</evidence>
<keyword evidence="6" id="KW-1185">Reference proteome</keyword>
<keyword evidence="2" id="KW-0597">Phosphoprotein</keyword>
<dbReference type="SUPFAM" id="SSF47226">
    <property type="entry name" value="Histidine-containing phosphotransfer domain, HPT domain"/>
    <property type="match status" value="1"/>
</dbReference>
<proteinExistence type="predicted"/>
<evidence type="ECO:0000313" key="5">
    <source>
        <dbReference type="EMBL" id="PKR47872.1"/>
    </source>
</evidence>
<accession>A0A8I1SIZ6</accession>
<evidence type="ECO:0000259" key="3">
    <source>
        <dbReference type="PROSITE" id="PS50894"/>
    </source>
</evidence>
<name>A0A8I1SIZ6_9PROT</name>
<organism evidence="4 7">
    <name type="scientific">Thalassospira povalilytica</name>
    <dbReference type="NCBI Taxonomy" id="732237"/>
    <lineage>
        <taxon>Bacteria</taxon>
        <taxon>Pseudomonadati</taxon>
        <taxon>Pseudomonadota</taxon>
        <taxon>Alphaproteobacteria</taxon>
        <taxon>Rhodospirillales</taxon>
        <taxon>Thalassospiraceae</taxon>
        <taxon>Thalassospira</taxon>
    </lineage>
</organism>
<gene>
    <name evidence="5" type="ORF">CU041_17515</name>
    <name evidence="4" type="ORF">JF547_08600</name>
</gene>
<dbReference type="InterPro" id="IPR036641">
    <property type="entry name" value="HPT_dom_sf"/>
</dbReference>
<evidence type="ECO:0000313" key="4">
    <source>
        <dbReference type="EMBL" id="MBN8196523.1"/>
    </source>
</evidence>
<dbReference type="AlphaFoldDB" id="A0A8I1SIZ6"/>